<name>A0ABW4SGC6_9BACL</name>
<proteinExistence type="predicted"/>
<organism evidence="2 3">
    <name type="scientific">Sporosarcina siberiensis</name>
    <dbReference type="NCBI Taxonomy" id="1365606"/>
    <lineage>
        <taxon>Bacteria</taxon>
        <taxon>Bacillati</taxon>
        <taxon>Bacillota</taxon>
        <taxon>Bacilli</taxon>
        <taxon>Bacillales</taxon>
        <taxon>Caryophanaceae</taxon>
        <taxon>Sporosarcina</taxon>
    </lineage>
</organism>
<keyword evidence="1" id="KW-0472">Membrane</keyword>
<reference evidence="3" key="1">
    <citation type="journal article" date="2019" name="Int. J. Syst. Evol. Microbiol.">
        <title>The Global Catalogue of Microorganisms (GCM) 10K type strain sequencing project: providing services to taxonomists for standard genome sequencing and annotation.</title>
        <authorList>
            <consortium name="The Broad Institute Genomics Platform"/>
            <consortium name="The Broad Institute Genome Sequencing Center for Infectious Disease"/>
            <person name="Wu L."/>
            <person name="Ma J."/>
        </authorList>
    </citation>
    <scope>NUCLEOTIDE SEQUENCE [LARGE SCALE GENOMIC DNA]</scope>
    <source>
        <strain evidence="3">CGMCC 4.7177</strain>
    </source>
</reference>
<gene>
    <name evidence="2" type="ORF">ACFSFY_10380</name>
</gene>
<keyword evidence="1" id="KW-1133">Transmembrane helix</keyword>
<evidence type="ECO:0000313" key="2">
    <source>
        <dbReference type="EMBL" id="MFD1928456.1"/>
    </source>
</evidence>
<keyword evidence="3" id="KW-1185">Reference proteome</keyword>
<comment type="caution">
    <text evidence="2">The sequence shown here is derived from an EMBL/GenBank/DDBJ whole genome shotgun (WGS) entry which is preliminary data.</text>
</comment>
<keyword evidence="1" id="KW-0812">Transmembrane</keyword>
<evidence type="ECO:0008006" key="4">
    <source>
        <dbReference type="Google" id="ProtNLM"/>
    </source>
</evidence>
<protein>
    <recommendedName>
        <fullName evidence="4">Sporulation protein YtfJ (Spore_YtfJ)</fullName>
    </recommendedName>
</protein>
<dbReference type="RefSeq" id="WP_381537826.1">
    <property type="nucleotide sequence ID" value="NZ_JBHUGI010000027.1"/>
</dbReference>
<sequence length="121" mass="13360">MEIEKPPVYQSPIGRIFDKFSRHKDITLIYGDLIEFENKKVLPVAKVKYIVGGGGGYSGETANTPVGQGEGGGGYISVRPIGVYEINTKIVKFKPAFDLKFISTLSLIFTFGLILLFKKNK</sequence>
<dbReference type="Proteomes" id="UP001597218">
    <property type="component" value="Unassembled WGS sequence"/>
</dbReference>
<accession>A0ABW4SGC6</accession>
<evidence type="ECO:0000256" key="1">
    <source>
        <dbReference type="SAM" id="Phobius"/>
    </source>
</evidence>
<feature type="transmembrane region" description="Helical" evidence="1">
    <location>
        <begin position="99"/>
        <end position="117"/>
    </location>
</feature>
<dbReference type="EMBL" id="JBHUGI010000027">
    <property type="protein sequence ID" value="MFD1928456.1"/>
    <property type="molecule type" value="Genomic_DNA"/>
</dbReference>
<evidence type="ECO:0000313" key="3">
    <source>
        <dbReference type="Proteomes" id="UP001597218"/>
    </source>
</evidence>